<dbReference type="Gene3D" id="3.40.50.720">
    <property type="entry name" value="NAD(P)-binding Rossmann-like Domain"/>
    <property type="match status" value="1"/>
</dbReference>
<proteinExistence type="inferred from homology"/>
<keyword evidence="1" id="KW-0560">Oxidoreductase</keyword>
<dbReference type="Pfam" id="PF01073">
    <property type="entry name" value="3Beta_HSD"/>
    <property type="match status" value="1"/>
</dbReference>
<reference evidence="4 5" key="1">
    <citation type="journal article" date="2018" name="IMA Fungus">
        <title>IMA Genome-F 9: Draft genome sequence of Annulohypoxylon stygium, Aspergillus mulundensis, Berkeleyomyces basicola (syn. Thielaviopsis basicola), Ceratocystis smalleyi, two Cercospora beticola strains, Coleophoma cylindrospora, Fusarium fracticaudum, Phialophora cf. hyalina, and Morchella septimelata.</title>
        <authorList>
            <person name="Wingfield B.D."/>
            <person name="Bills G.F."/>
            <person name="Dong Y."/>
            <person name="Huang W."/>
            <person name="Nel W.J."/>
            <person name="Swalarsk-Parry B.S."/>
            <person name="Vaghefi N."/>
            <person name="Wilken P.M."/>
            <person name="An Z."/>
            <person name="de Beer Z.W."/>
            <person name="De Vos L."/>
            <person name="Chen L."/>
            <person name="Duong T.A."/>
            <person name="Gao Y."/>
            <person name="Hammerbacher A."/>
            <person name="Kikkert J.R."/>
            <person name="Li Y."/>
            <person name="Li H."/>
            <person name="Li K."/>
            <person name="Li Q."/>
            <person name="Liu X."/>
            <person name="Ma X."/>
            <person name="Naidoo K."/>
            <person name="Pethybridge S.J."/>
            <person name="Sun J."/>
            <person name="Steenkamp E.T."/>
            <person name="van der Nest M.A."/>
            <person name="van Wyk S."/>
            <person name="Wingfield M.J."/>
            <person name="Xiong C."/>
            <person name="Yue Q."/>
            <person name="Zhang X."/>
        </authorList>
    </citation>
    <scope>NUCLEOTIDE SEQUENCE [LARGE SCALE GENOMIC DNA]</scope>
    <source>
        <strain evidence="4 5">BP5796</strain>
    </source>
</reference>
<evidence type="ECO:0000256" key="2">
    <source>
        <dbReference type="ARBA" id="ARBA00023445"/>
    </source>
</evidence>
<evidence type="ECO:0000256" key="1">
    <source>
        <dbReference type="ARBA" id="ARBA00023002"/>
    </source>
</evidence>
<comment type="similarity">
    <text evidence="2">Belongs to the NAD(P)-dependent epimerase/dehydratase family. Dihydroflavonol-4-reductase subfamily.</text>
</comment>
<dbReference type="Proteomes" id="UP000256328">
    <property type="component" value="Unassembled WGS sequence"/>
</dbReference>
<organism evidence="4 5">
    <name type="scientific">Coleophoma crateriformis</name>
    <dbReference type="NCBI Taxonomy" id="565419"/>
    <lineage>
        <taxon>Eukaryota</taxon>
        <taxon>Fungi</taxon>
        <taxon>Dikarya</taxon>
        <taxon>Ascomycota</taxon>
        <taxon>Pezizomycotina</taxon>
        <taxon>Leotiomycetes</taxon>
        <taxon>Helotiales</taxon>
        <taxon>Dermateaceae</taxon>
        <taxon>Coleophoma</taxon>
    </lineage>
</organism>
<comment type="caution">
    <text evidence="4">The sequence shown here is derived from an EMBL/GenBank/DDBJ whole genome shotgun (WGS) entry which is preliminary data.</text>
</comment>
<dbReference type="InterPro" id="IPR050425">
    <property type="entry name" value="NAD(P)_dehydrat-like"/>
</dbReference>
<dbReference type="OrthoDB" id="2735536at2759"/>
<dbReference type="SUPFAM" id="SSF51735">
    <property type="entry name" value="NAD(P)-binding Rossmann-fold domains"/>
    <property type="match status" value="1"/>
</dbReference>
<keyword evidence="5" id="KW-1185">Reference proteome</keyword>
<accession>A0A3D8SND8</accession>
<dbReference type="GO" id="GO:0016616">
    <property type="term" value="F:oxidoreductase activity, acting on the CH-OH group of donors, NAD or NADP as acceptor"/>
    <property type="evidence" value="ECO:0007669"/>
    <property type="project" value="InterPro"/>
</dbReference>
<dbReference type="InterPro" id="IPR036291">
    <property type="entry name" value="NAD(P)-bd_dom_sf"/>
</dbReference>
<sequence length="347" mass="38397">MGFSESDVVFVTGGNGHVSQHVIHQLLSISPGPTVRTSVRSNLSAKKLRDVFNSDKLQIILIADITSDGAFDAALETVTHLAHIASPIVINPKDVKSELLDPAIRGTTGILKSALKIESMKSIVMTGSFAAVFDSMYGWRPDYTYTPEDWFPITYSEAADPALDLTKWPERWRCDIAYCSSKVLAEKAALGLWKEANPTWQLTFILPTYIVGPYLTGIQSPEDLNYSNGLIWKAVSGKWTGDWVYPYWVDVRDVAKAHLEALQREEASGKRFILATKNVKLSEIAEIARKNFPTLRPSDGYHSPETYSIDTSDSALLGMDRAIPFEQSMVDMISQFQPVASAGSKTK</sequence>
<dbReference type="AlphaFoldDB" id="A0A3D8SND8"/>
<evidence type="ECO:0000313" key="5">
    <source>
        <dbReference type="Proteomes" id="UP000256328"/>
    </source>
</evidence>
<dbReference type="InterPro" id="IPR002225">
    <property type="entry name" value="3Beta_OHSteriod_DH/Estase"/>
</dbReference>
<dbReference type="PANTHER" id="PTHR10366">
    <property type="entry name" value="NAD DEPENDENT EPIMERASE/DEHYDRATASE"/>
    <property type="match status" value="1"/>
</dbReference>
<protein>
    <recommendedName>
        <fullName evidence="3">3-beta hydroxysteroid dehydrogenase/isomerase domain-containing protein</fullName>
    </recommendedName>
</protein>
<dbReference type="EMBL" id="PDLN01000004">
    <property type="protein sequence ID" value="RDW87308.1"/>
    <property type="molecule type" value="Genomic_DNA"/>
</dbReference>
<name>A0A3D8SND8_9HELO</name>
<evidence type="ECO:0000259" key="3">
    <source>
        <dbReference type="Pfam" id="PF01073"/>
    </source>
</evidence>
<dbReference type="PANTHER" id="PTHR10366:SF564">
    <property type="entry name" value="STEROL-4-ALPHA-CARBOXYLATE 3-DEHYDROGENASE, DECARBOXYLATING"/>
    <property type="match status" value="1"/>
</dbReference>
<dbReference type="GO" id="GO:0006694">
    <property type="term" value="P:steroid biosynthetic process"/>
    <property type="evidence" value="ECO:0007669"/>
    <property type="project" value="InterPro"/>
</dbReference>
<feature type="domain" description="3-beta hydroxysteroid dehydrogenase/isomerase" evidence="3">
    <location>
        <begin position="11"/>
        <end position="138"/>
    </location>
</feature>
<evidence type="ECO:0000313" key="4">
    <source>
        <dbReference type="EMBL" id="RDW87308.1"/>
    </source>
</evidence>
<gene>
    <name evidence="4" type="ORF">BP5796_03002</name>
</gene>